<sequence length="248" mass="25796">MNRQTDRHRRLLLLAAPLLASMVGLTPAFAAQGRPQTEPGAVPAAPSCELVAVGSGKPGGDIRYKLHLGGFPAKQAVRVDGPKASFRATVNGKGELDRQGVTHGAYRVTFKARGAQQDVRVTCAAPPADEQGSGKQSVKVGKVEVVVLTPPGTVIDCAKPTTAEFDGKITATGPGKVRFHWTFAGGSKPVSPGSADFPAGTTTQALLHVADVPARPNASTVTVFATLHLPDQKMSARSGPVTFTCEKK</sequence>
<protein>
    <recommendedName>
        <fullName evidence="4">Ig-like domain-containing protein</fullName>
    </recommendedName>
</protein>
<evidence type="ECO:0000313" key="3">
    <source>
        <dbReference type="Proteomes" id="UP001432312"/>
    </source>
</evidence>
<evidence type="ECO:0000256" key="1">
    <source>
        <dbReference type="SAM" id="SignalP"/>
    </source>
</evidence>
<reference evidence="2" key="1">
    <citation type="submission" date="2022-10" db="EMBL/GenBank/DDBJ databases">
        <title>The complete genomes of actinobacterial strains from the NBC collection.</title>
        <authorList>
            <person name="Joergensen T.S."/>
            <person name="Alvarez Arevalo M."/>
            <person name="Sterndorff E.B."/>
            <person name="Faurdal D."/>
            <person name="Vuksanovic O."/>
            <person name="Mourched A.-S."/>
            <person name="Charusanti P."/>
            <person name="Shaw S."/>
            <person name="Blin K."/>
            <person name="Weber T."/>
        </authorList>
    </citation>
    <scope>NUCLEOTIDE SEQUENCE</scope>
    <source>
        <strain evidence="2">NBC_00303</strain>
    </source>
</reference>
<dbReference type="RefSeq" id="WP_031157611.1">
    <property type="nucleotide sequence ID" value="NZ_CP108036.1"/>
</dbReference>
<evidence type="ECO:0000313" key="2">
    <source>
        <dbReference type="EMBL" id="WUN83354.1"/>
    </source>
</evidence>
<accession>A0ABZ1QKY8</accession>
<keyword evidence="1" id="KW-0732">Signal</keyword>
<gene>
    <name evidence="2" type="ORF">OHA91_35460</name>
</gene>
<feature type="signal peptide" evidence="1">
    <location>
        <begin position="1"/>
        <end position="30"/>
    </location>
</feature>
<name>A0ABZ1QKY8_9ACTN</name>
<dbReference type="GeneID" id="95501463"/>
<organism evidence="2 3">
    <name type="scientific">Streptomyces erythrochromogenes</name>
    <dbReference type="NCBI Taxonomy" id="285574"/>
    <lineage>
        <taxon>Bacteria</taxon>
        <taxon>Bacillati</taxon>
        <taxon>Actinomycetota</taxon>
        <taxon>Actinomycetes</taxon>
        <taxon>Kitasatosporales</taxon>
        <taxon>Streptomycetaceae</taxon>
        <taxon>Streptomyces</taxon>
    </lineage>
</organism>
<evidence type="ECO:0008006" key="4">
    <source>
        <dbReference type="Google" id="ProtNLM"/>
    </source>
</evidence>
<keyword evidence="3" id="KW-1185">Reference proteome</keyword>
<dbReference type="Proteomes" id="UP001432312">
    <property type="component" value="Chromosome"/>
</dbReference>
<proteinExistence type="predicted"/>
<dbReference type="EMBL" id="CP108036">
    <property type="protein sequence ID" value="WUN83354.1"/>
    <property type="molecule type" value="Genomic_DNA"/>
</dbReference>
<feature type="chain" id="PRO_5046999742" description="Ig-like domain-containing protein" evidence="1">
    <location>
        <begin position="31"/>
        <end position="248"/>
    </location>
</feature>